<dbReference type="PANTHER" id="PTHR10489:SF946">
    <property type="entry name" value="LEUKOTRIENE B4 RECEPTOR 1-LIKE"/>
    <property type="match status" value="1"/>
</dbReference>
<keyword evidence="8" id="KW-0325">Glycoprotein</keyword>
<evidence type="ECO:0000256" key="8">
    <source>
        <dbReference type="ARBA" id="ARBA00023180"/>
    </source>
</evidence>
<keyword evidence="14" id="KW-1185">Reference proteome</keyword>
<evidence type="ECO:0000256" key="4">
    <source>
        <dbReference type="ARBA" id="ARBA00022989"/>
    </source>
</evidence>
<feature type="domain" description="G-protein coupled receptors family 1 profile" evidence="12">
    <location>
        <begin position="45"/>
        <end position="294"/>
    </location>
</feature>
<dbReference type="SUPFAM" id="SSF81321">
    <property type="entry name" value="Family A G protein-coupled receptor-like"/>
    <property type="match status" value="1"/>
</dbReference>
<organism evidence="13 14">
    <name type="scientific">Podarcis lilfordi</name>
    <name type="common">Lilford's wall lizard</name>
    <dbReference type="NCBI Taxonomy" id="74358"/>
    <lineage>
        <taxon>Eukaryota</taxon>
        <taxon>Metazoa</taxon>
        <taxon>Chordata</taxon>
        <taxon>Craniata</taxon>
        <taxon>Vertebrata</taxon>
        <taxon>Euteleostomi</taxon>
        <taxon>Lepidosauria</taxon>
        <taxon>Squamata</taxon>
        <taxon>Bifurcata</taxon>
        <taxon>Unidentata</taxon>
        <taxon>Episquamata</taxon>
        <taxon>Laterata</taxon>
        <taxon>Lacertibaenia</taxon>
        <taxon>Lacertidae</taxon>
        <taxon>Podarcis</taxon>
    </lineage>
</organism>
<dbReference type="FunFam" id="1.20.1070.10:FF:000109">
    <property type="entry name" value="Leukotriene B4 receptor"/>
    <property type="match status" value="1"/>
</dbReference>
<feature type="transmembrane region" description="Helical" evidence="11">
    <location>
        <begin position="231"/>
        <end position="257"/>
    </location>
</feature>
<comment type="subcellular location">
    <subcellularLocation>
        <location evidence="1">Cell membrane</location>
        <topology evidence="1">Multi-pass membrane protein</topology>
    </subcellularLocation>
</comment>
<proteinExistence type="inferred from homology"/>
<dbReference type="GO" id="GO:0019722">
    <property type="term" value="P:calcium-mediated signaling"/>
    <property type="evidence" value="ECO:0007669"/>
    <property type="project" value="TreeGrafter"/>
</dbReference>
<feature type="transmembrane region" description="Helical" evidence="11">
    <location>
        <begin position="193"/>
        <end position="211"/>
    </location>
</feature>
<keyword evidence="2" id="KW-1003">Cell membrane</keyword>
<keyword evidence="6 11" id="KW-0472">Membrane</keyword>
<evidence type="ECO:0000256" key="1">
    <source>
        <dbReference type="ARBA" id="ARBA00004651"/>
    </source>
</evidence>
<dbReference type="PRINTS" id="PR00237">
    <property type="entry name" value="GPCRRHODOPSN"/>
</dbReference>
<dbReference type="GO" id="GO:0006955">
    <property type="term" value="P:immune response"/>
    <property type="evidence" value="ECO:0007669"/>
    <property type="project" value="TreeGrafter"/>
</dbReference>
<evidence type="ECO:0000259" key="12">
    <source>
        <dbReference type="PROSITE" id="PS50262"/>
    </source>
</evidence>
<dbReference type="Pfam" id="PF00001">
    <property type="entry name" value="7tm_1"/>
    <property type="match status" value="1"/>
</dbReference>
<accession>A0AA35KRL7</accession>
<feature type="transmembrane region" description="Helical" evidence="11">
    <location>
        <begin position="277"/>
        <end position="297"/>
    </location>
</feature>
<dbReference type="PROSITE" id="PS00237">
    <property type="entry name" value="G_PROTEIN_RECEP_F1_1"/>
    <property type="match status" value="1"/>
</dbReference>
<keyword evidence="3 10" id="KW-0812">Transmembrane</keyword>
<dbReference type="GO" id="GO:0016493">
    <property type="term" value="F:C-C chemokine receptor activity"/>
    <property type="evidence" value="ECO:0007669"/>
    <property type="project" value="TreeGrafter"/>
</dbReference>
<evidence type="ECO:0000256" key="5">
    <source>
        <dbReference type="ARBA" id="ARBA00023040"/>
    </source>
</evidence>
<evidence type="ECO:0000256" key="10">
    <source>
        <dbReference type="RuleBase" id="RU000688"/>
    </source>
</evidence>
<feature type="transmembrane region" description="Helical" evidence="11">
    <location>
        <begin position="33"/>
        <end position="54"/>
    </location>
</feature>
<evidence type="ECO:0000256" key="9">
    <source>
        <dbReference type="ARBA" id="ARBA00023224"/>
    </source>
</evidence>
<dbReference type="GO" id="GO:0019957">
    <property type="term" value="F:C-C chemokine binding"/>
    <property type="evidence" value="ECO:0007669"/>
    <property type="project" value="TreeGrafter"/>
</dbReference>
<evidence type="ECO:0000256" key="7">
    <source>
        <dbReference type="ARBA" id="ARBA00023170"/>
    </source>
</evidence>
<dbReference type="PROSITE" id="PS50262">
    <property type="entry name" value="G_PROTEIN_RECEP_F1_2"/>
    <property type="match status" value="1"/>
</dbReference>
<dbReference type="AlphaFoldDB" id="A0AA35KRL7"/>
<name>A0AA35KRL7_9SAUR</name>
<dbReference type="InterPro" id="IPR017452">
    <property type="entry name" value="GPCR_Rhodpsn_7TM"/>
</dbReference>
<comment type="similarity">
    <text evidence="10">Belongs to the G-protein coupled receptor 1 family.</text>
</comment>
<dbReference type="InterPro" id="IPR000276">
    <property type="entry name" value="GPCR_Rhodpsn"/>
</dbReference>
<feature type="transmembrane region" description="Helical" evidence="11">
    <location>
        <begin position="105"/>
        <end position="130"/>
    </location>
</feature>
<dbReference type="InterPro" id="IPR050119">
    <property type="entry name" value="CCR1-9-like"/>
</dbReference>
<feature type="transmembrane region" description="Helical" evidence="11">
    <location>
        <begin position="142"/>
        <end position="163"/>
    </location>
</feature>
<sequence length="354" mass="39529">MRSTMALNSSTETGLNNTGMDTLWVQHTLLPNLILSACFLTGIPGNSFVLWIILTKFPRRSFTIALILNLAMADLMALLTVPFWIYDFATSWNLGEASCKLLVYFNYLTMYASIFLITLMSLHRFAVVVLPVASKRWQRPHVVYITLVAVWLLAVAFASPTLILTSSQNVEGDCSDDVYGAQWQQIVDNVVETLFSFVIPFAVIAICYSCVARKVGTLKFHQKMKTKKLIIAVVGGFFVCWLPYHIFSLLTVCALLLQSTFPGVAKTLDHADKVVSNIHWAVAFLSSTVNPILYAFAAQSFRGELQGTSFAKLFFKLHEDADETSANTTTTKRWNIPAGETPVECRHEVTQDET</sequence>
<dbReference type="GO" id="GO:0007204">
    <property type="term" value="P:positive regulation of cytosolic calcium ion concentration"/>
    <property type="evidence" value="ECO:0007669"/>
    <property type="project" value="TreeGrafter"/>
</dbReference>
<keyword evidence="7 10" id="KW-0675">Receptor</keyword>
<dbReference type="GO" id="GO:0004974">
    <property type="term" value="F:leukotriene receptor activity"/>
    <property type="evidence" value="ECO:0007669"/>
    <property type="project" value="UniProtKB-ARBA"/>
</dbReference>
<keyword evidence="5 10" id="KW-0297">G-protein coupled receptor</keyword>
<evidence type="ECO:0000256" key="2">
    <source>
        <dbReference type="ARBA" id="ARBA00022475"/>
    </source>
</evidence>
<evidence type="ECO:0000256" key="3">
    <source>
        <dbReference type="ARBA" id="ARBA00022692"/>
    </source>
</evidence>
<reference evidence="13" key="1">
    <citation type="submission" date="2022-12" db="EMBL/GenBank/DDBJ databases">
        <authorList>
            <person name="Alioto T."/>
            <person name="Alioto T."/>
            <person name="Gomez Garrido J."/>
        </authorList>
    </citation>
    <scope>NUCLEOTIDE SEQUENCE</scope>
</reference>
<evidence type="ECO:0000313" key="13">
    <source>
        <dbReference type="EMBL" id="CAI5782189.1"/>
    </source>
</evidence>
<dbReference type="PANTHER" id="PTHR10489">
    <property type="entry name" value="CELL ADHESION MOLECULE"/>
    <property type="match status" value="1"/>
</dbReference>
<keyword evidence="9 10" id="KW-0807">Transducer</keyword>
<evidence type="ECO:0000256" key="11">
    <source>
        <dbReference type="SAM" id="Phobius"/>
    </source>
</evidence>
<dbReference type="GO" id="GO:0060326">
    <property type="term" value="P:cell chemotaxis"/>
    <property type="evidence" value="ECO:0007669"/>
    <property type="project" value="TreeGrafter"/>
</dbReference>
<dbReference type="GO" id="GO:0009897">
    <property type="term" value="C:external side of plasma membrane"/>
    <property type="evidence" value="ECO:0007669"/>
    <property type="project" value="TreeGrafter"/>
</dbReference>
<keyword evidence="4 11" id="KW-1133">Transmembrane helix</keyword>
<gene>
    <name evidence="13" type="ORF">PODLI_1B012221</name>
</gene>
<protein>
    <submittedName>
        <fullName evidence="13">Leukotriene B4 receptor 1-like</fullName>
    </submittedName>
</protein>
<dbReference type="EMBL" id="OX395133">
    <property type="protein sequence ID" value="CAI5782189.1"/>
    <property type="molecule type" value="Genomic_DNA"/>
</dbReference>
<evidence type="ECO:0000256" key="6">
    <source>
        <dbReference type="ARBA" id="ARBA00023136"/>
    </source>
</evidence>
<dbReference type="Gene3D" id="1.20.1070.10">
    <property type="entry name" value="Rhodopsin 7-helix transmembrane proteins"/>
    <property type="match status" value="1"/>
</dbReference>
<dbReference type="Proteomes" id="UP001178461">
    <property type="component" value="Chromosome 8"/>
</dbReference>
<evidence type="ECO:0000313" key="14">
    <source>
        <dbReference type="Proteomes" id="UP001178461"/>
    </source>
</evidence>
<feature type="transmembrane region" description="Helical" evidence="11">
    <location>
        <begin position="66"/>
        <end position="85"/>
    </location>
</feature>